<accession>A0A1C6RWW2</accession>
<keyword evidence="3" id="KW-1185">Reference proteome</keyword>
<dbReference type="AlphaFoldDB" id="A0A1C6RWW2"/>
<evidence type="ECO:0000313" key="3">
    <source>
        <dbReference type="Proteomes" id="UP000198959"/>
    </source>
</evidence>
<organism evidence="2 3">
    <name type="scientific">Micromonospora pallida</name>
    <dbReference type="NCBI Taxonomy" id="145854"/>
    <lineage>
        <taxon>Bacteria</taxon>
        <taxon>Bacillati</taxon>
        <taxon>Actinomycetota</taxon>
        <taxon>Actinomycetes</taxon>
        <taxon>Micromonosporales</taxon>
        <taxon>Micromonosporaceae</taxon>
        <taxon>Micromonospora</taxon>
    </lineage>
</organism>
<evidence type="ECO:0000256" key="1">
    <source>
        <dbReference type="SAM" id="MobiDB-lite"/>
    </source>
</evidence>
<evidence type="ECO:0000313" key="2">
    <source>
        <dbReference type="EMBL" id="SCL21676.1"/>
    </source>
</evidence>
<proteinExistence type="predicted"/>
<reference evidence="3" key="1">
    <citation type="submission" date="2016-06" db="EMBL/GenBank/DDBJ databases">
        <authorList>
            <person name="Varghese N."/>
            <person name="Submissions Spin"/>
        </authorList>
    </citation>
    <scope>NUCLEOTIDE SEQUENCE [LARGE SCALE GENOMIC DNA]</scope>
    <source>
        <strain evidence="3">DSM 43817</strain>
    </source>
</reference>
<dbReference type="STRING" id="145854.GA0074692_1229"/>
<dbReference type="OrthoDB" id="279684at2"/>
<name>A0A1C6RWW2_9ACTN</name>
<dbReference type="InterPro" id="IPR014942">
    <property type="entry name" value="AbiEii"/>
</dbReference>
<feature type="region of interest" description="Disordered" evidence="1">
    <location>
        <begin position="214"/>
        <end position="236"/>
    </location>
</feature>
<dbReference type="Proteomes" id="UP000198959">
    <property type="component" value="Unassembled WGS sequence"/>
</dbReference>
<sequence>MREVSGDFEIHITANAYDAERLSAFAAQRGLKFVHIVLDRGAYASQPMLTLTGRGTLTEQHTTVQRWQRELGEACIHPCRSKIEAAPWCVGVPQSDEESAVEPAGRYFEHHVKLLLPSPRVVDRVALAELVEAYGARLSRNARRERADGAQERFVTQRCHGVGLATARRRLDELVRALRAAGHDIITVEQEYVVFDSAVHHDQGWLDSSAAKANIGTRDHEHRRRPAAAGSRGYPPTYQALPDSPIVRQWAAFDPALKQYGNAYRAGEPDFLVAATGRRWRHARRAVMNRVLAAVGATTWGQHLVLRGSVTMLAWVGDAAREPGDLDFVVTPHTVSSDSADARMLLDDVKTAIRAIPDAGLLPDRISESAIWTYERADGRRLVVPFTAPDAPDGHVQIDIVFGEQLPLPPELLVLPYVDGLVRAAPASLSLAWKLLWLATDMYPQGKDLYDAVLLAEHTTVDRALVRGLMRPELGAEADGFTAETVLSWQVDWTNFADEYPAVTGTAEQWTRRLALALDRAWT</sequence>
<dbReference type="EMBL" id="FMHW01000002">
    <property type="protein sequence ID" value="SCL21676.1"/>
    <property type="molecule type" value="Genomic_DNA"/>
</dbReference>
<gene>
    <name evidence="2" type="ORF">GA0074692_1229</name>
</gene>
<keyword evidence="2" id="KW-0808">Transferase</keyword>
<dbReference type="Pfam" id="PF08843">
    <property type="entry name" value="AbiEii"/>
    <property type="match status" value="1"/>
</dbReference>
<protein>
    <submittedName>
        <fullName evidence="2">Nucleotidyl transferase AbiEii toxin, Type IV TA system</fullName>
    </submittedName>
</protein>
<dbReference type="RefSeq" id="WP_091640222.1">
    <property type="nucleotide sequence ID" value="NZ_FMHW01000002.1"/>
</dbReference>
<dbReference type="GO" id="GO:0016740">
    <property type="term" value="F:transferase activity"/>
    <property type="evidence" value="ECO:0007669"/>
    <property type="project" value="UniProtKB-KW"/>
</dbReference>